<organism evidence="8 9">
    <name type="scientific">Bacillus solimangrovi</name>
    <dbReference type="NCBI Taxonomy" id="1305675"/>
    <lineage>
        <taxon>Bacteria</taxon>
        <taxon>Bacillati</taxon>
        <taxon>Bacillota</taxon>
        <taxon>Bacilli</taxon>
        <taxon>Bacillales</taxon>
        <taxon>Bacillaceae</taxon>
        <taxon>Bacillus</taxon>
    </lineage>
</organism>
<dbReference type="EMBL" id="MJEH01000055">
    <property type="protein sequence ID" value="OEH91681.1"/>
    <property type="molecule type" value="Genomic_DNA"/>
</dbReference>
<comment type="catalytic activity">
    <reaction evidence="1 6">
        <text>a uridine in RNA = a pseudouridine in RNA</text>
        <dbReference type="Rhea" id="RHEA:48348"/>
        <dbReference type="Rhea" id="RHEA-COMP:12068"/>
        <dbReference type="Rhea" id="RHEA-COMP:12069"/>
        <dbReference type="ChEBI" id="CHEBI:65314"/>
        <dbReference type="ChEBI" id="CHEBI:65315"/>
    </reaction>
</comment>
<evidence type="ECO:0000256" key="4">
    <source>
        <dbReference type="PIRSR" id="PIRSR606225-1"/>
    </source>
</evidence>
<dbReference type="RefSeq" id="WP_069718419.1">
    <property type="nucleotide sequence ID" value="NZ_MJEH01000055.1"/>
</dbReference>
<dbReference type="PANTHER" id="PTHR21600:SF35">
    <property type="entry name" value="PSEUDOURIDINE SYNTHASE"/>
    <property type="match status" value="1"/>
</dbReference>
<dbReference type="GO" id="GO:0003723">
    <property type="term" value="F:RNA binding"/>
    <property type="evidence" value="ECO:0007669"/>
    <property type="project" value="UniProtKB-KW"/>
</dbReference>
<dbReference type="STRING" id="1305675.BFG57_04305"/>
<dbReference type="PROSITE" id="PS50889">
    <property type="entry name" value="S4"/>
    <property type="match status" value="1"/>
</dbReference>
<dbReference type="InterPro" id="IPR020103">
    <property type="entry name" value="PsdUridine_synth_cat_dom_sf"/>
</dbReference>
<dbReference type="SUPFAM" id="SSF55120">
    <property type="entry name" value="Pseudouridine synthase"/>
    <property type="match status" value="1"/>
</dbReference>
<dbReference type="Gene3D" id="3.30.2350.10">
    <property type="entry name" value="Pseudouridine synthase"/>
    <property type="match status" value="1"/>
</dbReference>
<reference evidence="8 9" key="1">
    <citation type="submission" date="2016-08" db="EMBL/GenBank/DDBJ databases">
        <title>Genome of Bacillus solimangrovi GH2-4.</title>
        <authorList>
            <person name="Lim S."/>
            <person name="Kim B.-C."/>
        </authorList>
    </citation>
    <scope>NUCLEOTIDE SEQUENCE [LARGE SCALE GENOMIC DNA]</scope>
    <source>
        <strain evidence="8 9">GH2-4</strain>
    </source>
</reference>
<name>A0A1E5LC91_9BACI</name>
<dbReference type="Proteomes" id="UP000095209">
    <property type="component" value="Unassembled WGS sequence"/>
</dbReference>
<dbReference type="OrthoDB" id="9807829at2"/>
<keyword evidence="9" id="KW-1185">Reference proteome</keyword>
<dbReference type="Pfam" id="PF00849">
    <property type="entry name" value="PseudoU_synth_2"/>
    <property type="match status" value="1"/>
</dbReference>
<sequence>MLLREFLHKEKRFSRRLLTTTKFSGGGLYVNDQEVTVRYVLQKGDNVTVKLPKEVKGDRMVPEQMALTILYEDEHVLVVDKRPNMSVIPSSDHPNGTLANAILYYYDQIGISNTVHFVNRLDRDTSGALLIAKDRFTHHLFSLAQQENLIHRQYTAIAEGVIIPDSGTINEPIARKEGSIIERIVHPNGQRAVTHFKVEDRSDGHTLLSLKLETGRTHQIRVHLASLGHPLLGDSLYGGNDKQINRQALHSTMLTFIHPFLEKQVEVCSPLPPDFKDVLNRSHD</sequence>
<evidence type="ECO:0000256" key="6">
    <source>
        <dbReference type="RuleBase" id="RU362028"/>
    </source>
</evidence>
<dbReference type="InterPro" id="IPR050188">
    <property type="entry name" value="RluA_PseudoU_synthase"/>
</dbReference>
<dbReference type="PANTHER" id="PTHR21600">
    <property type="entry name" value="MITOCHONDRIAL RNA PSEUDOURIDINE SYNTHASE"/>
    <property type="match status" value="1"/>
</dbReference>
<evidence type="ECO:0000259" key="7">
    <source>
        <dbReference type="Pfam" id="PF00849"/>
    </source>
</evidence>
<proteinExistence type="inferred from homology"/>
<evidence type="ECO:0000256" key="2">
    <source>
        <dbReference type="ARBA" id="ARBA00010876"/>
    </source>
</evidence>
<evidence type="ECO:0000256" key="5">
    <source>
        <dbReference type="PROSITE-ProRule" id="PRU00182"/>
    </source>
</evidence>
<comment type="caution">
    <text evidence="8">The sequence shown here is derived from an EMBL/GenBank/DDBJ whole genome shotgun (WGS) entry which is preliminary data.</text>
</comment>
<accession>A0A1E5LC91</accession>
<dbReference type="EC" id="5.4.99.-" evidence="6"/>
<dbReference type="GO" id="GO:0009982">
    <property type="term" value="F:pseudouridine synthase activity"/>
    <property type="evidence" value="ECO:0007669"/>
    <property type="project" value="InterPro"/>
</dbReference>
<dbReference type="PROSITE" id="PS01129">
    <property type="entry name" value="PSI_RLU"/>
    <property type="match status" value="1"/>
</dbReference>
<dbReference type="GO" id="GO:0140098">
    <property type="term" value="F:catalytic activity, acting on RNA"/>
    <property type="evidence" value="ECO:0007669"/>
    <property type="project" value="UniProtKB-ARBA"/>
</dbReference>
<evidence type="ECO:0000256" key="1">
    <source>
        <dbReference type="ARBA" id="ARBA00000073"/>
    </source>
</evidence>
<dbReference type="AlphaFoldDB" id="A0A1E5LC91"/>
<dbReference type="CDD" id="cd02869">
    <property type="entry name" value="PseudoU_synth_RluA_like"/>
    <property type="match status" value="1"/>
</dbReference>
<keyword evidence="3 6" id="KW-0413">Isomerase</keyword>
<dbReference type="InterPro" id="IPR006224">
    <property type="entry name" value="PsdUridine_synth_RluA-like_CS"/>
</dbReference>
<gene>
    <name evidence="8" type="ORF">BFG57_04305</name>
</gene>
<dbReference type="InterPro" id="IPR006225">
    <property type="entry name" value="PsdUridine_synth_RluC/D"/>
</dbReference>
<feature type="active site" evidence="4">
    <location>
        <position position="122"/>
    </location>
</feature>
<dbReference type="GO" id="GO:0000455">
    <property type="term" value="P:enzyme-directed rRNA pseudouridine synthesis"/>
    <property type="evidence" value="ECO:0007669"/>
    <property type="project" value="TreeGrafter"/>
</dbReference>
<feature type="domain" description="Pseudouridine synthase RsuA/RluA-like" evidence="7">
    <location>
        <begin position="75"/>
        <end position="226"/>
    </location>
</feature>
<dbReference type="NCBIfam" id="TIGR00005">
    <property type="entry name" value="rluA_subfam"/>
    <property type="match status" value="1"/>
</dbReference>
<evidence type="ECO:0000256" key="3">
    <source>
        <dbReference type="ARBA" id="ARBA00023235"/>
    </source>
</evidence>
<protein>
    <recommendedName>
        <fullName evidence="6">Pseudouridine synthase</fullName>
        <ecNumber evidence="6">5.4.99.-</ecNumber>
    </recommendedName>
</protein>
<comment type="similarity">
    <text evidence="2 6">Belongs to the pseudouridine synthase RluA family.</text>
</comment>
<keyword evidence="5" id="KW-0694">RNA-binding</keyword>
<dbReference type="FunFam" id="3.30.2350.10:FF:000005">
    <property type="entry name" value="Pseudouridine synthase"/>
    <property type="match status" value="1"/>
</dbReference>
<evidence type="ECO:0000313" key="8">
    <source>
        <dbReference type="EMBL" id="OEH91681.1"/>
    </source>
</evidence>
<comment type="function">
    <text evidence="6">Responsible for synthesis of pseudouridine from uracil.</text>
</comment>
<evidence type="ECO:0000313" key="9">
    <source>
        <dbReference type="Proteomes" id="UP000095209"/>
    </source>
</evidence>
<dbReference type="InterPro" id="IPR006145">
    <property type="entry name" value="PsdUridine_synth_RsuA/RluA"/>
</dbReference>